<protein>
    <submittedName>
        <fullName evidence="1">Uncharacterized protein</fullName>
    </submittedName>
</protein>
<dbReference type="PaxDb" id="65489-OBART12G13480.1"/>
<evidence type="ECO:0000313" key="2">
    <source>
        <dbReference type="Proteomes" id="UP000026960"/>
    </source>
</evidence>
<dbReference type="HOGENOM" id="CLU_1698191_0_0_1"/>
<dbReference type="AlphaFoldDB" id="A0A0D3HUY8"/>
<proteinExistence type="predicted"/>
<dbReference type="Gramene" id="OBART12G13480.1">
    <property type="protein sequence ID" value="OBART12G13480.1"/>
    <property type="gene ID" value="OBART12G13480"/>
</dbReference>
<reference evidence="1" key="1">
    <citation type="journal article" date="2009" name="Rice">
        <title>De Novo Next Generation Sequencing of Plant Genomes.</title>
        <authorList>
            <person name="Rounsley S."/>
            <person name="Marri P.R."/>
            <person name="Yu Y."/>
            <person name="He R."/>
            <person name="Sisneros N."/>
            <person name="Goicoechea J.L."/>
            <person name="Lee S.J."/>
            <person name="Angelova A."/>
            <person name="Kudrna D."/>
            <person name="Luo M."/>
            <person name="Affourtit J."/>
            <person name="Desany B."/>
            <person name="Knight J."/>
            <person name="Niazi F."/>
            <person name="Egholm M."/>
            <person name="Wing R.A."/>
        </authorList>
    </citation>
    <scope>NUCLEOTIDE SEQUENCE [LARGE SCALE GENOMIC DNA]</scope>
    <source>
        <strain evidence="1">cv. IRGC 105608</strain>
    </source>
</reference>
<organism evidence="1">
    <name type="scientific">Oryza barthii</name>
    <dbReference type="NCBI Taxonomy" id="65489"/>
    <lineage>
        <taxon>Eukaryota</taxon>
        <taxon>Viridiplantae</taxon>
        <taxon>Streptophyta</taxon>
        <taxon>Embryophyta</taxon>
        <taxon>Tracheophyta</taxon>
        <taxon>Spermatophyta</taxon>
        <taxon>Magnoliopsida</taxon>
        <taxon>Liliopsida</taxon>
        <taxon>Poales</taxon>
        <taxon>Poaceae</taxon>
        <taxon>BOP clade</taxon>
        <taxon>Oryzoideae</taxon>
        <taxon>Oryzeae</taxon>
        <taxon>Oryzinae</taxon>
        <taxon>Oryza</taxon>
    </lineage>
</organism>
<sequence length="155" mass="17753">MTTFLASIHQQAGSRREINMWQQTRLKTDLKDLQRVFGLLDGIPELPHHLGQTWIAQRLLLINSVKDRFNKGQLLLQPLAQIPVGNAIDNLFDEVGDGRLHHGLPDEDSCSFRHATKRFGWKRMRIKQSSLEVNAPSVMRWFGTRKIPNTNSSAM</sequence>
<dbReference type="Proteomes" id="UP000026960">
    <property type="component" value="Chromosome 12"/>
</dbReference>
<dbReference type="EnsemblPlants" id="OBART12G13480.1">
    <property type="protein sequence ID" value="OBART12G13480.1"/>
    <property type="gene ID" value="OBART12G13480"/>
</dbReference>
<name>A0A0D3HUY8_9ORYZ</name>
<reference evidence="1" key="2">
    <citation type="submission" date="2015-03" db="UniProtKB">
        <authorList>
            <consortium name="EnsemblPlants"/>
        </authorList>
    </citation>
    <scope>IDENTIFICATION</scope>
</reference>
<keyword evidence="2" id="KW-1185">Reference proteome</keyword>
<evidence type="ECO:0000313" key="1">
    <source>
        <dbReference type="EnsemblPlants" id="OBART12G13480.1"/>
    </source>
</evidence>
<accession>A0A0D3HUY8</accession>